<organism evidence="1 2">
    <name type="scientific">Sulfobacillus thermosulfidooxidans (strain DSM 9293 / VKM B-1269 / AT-1)</name>
    <dbReference type="NCBI Taxonomy" id="929705"/>
    <lineage>
        <taxon>Bacteria</taxon>
        <taxon>Bacillati</taxon>
        <taxon>Bacillota</taxon>
        <taxon>Clostridia</taxon>
        <taxon>Eubacteriales</taxon>
        <taxon>Clostridiales Family XVII. Incertae Sedis</taxon>
        <taxon>Sulfobacillus</taxon>
    </lineage>
</organism>
<name>A0A1W1WNS3_SULTA</name>
<reference evidence="2" key="1">
    <citation type="submission" date="2017-04" db="EMBL/GenBank/DDBJ databases">
        <authorList>
            <person name="Varghese N."/>
            <person name="Submissions S."/>
        </authorList>
    </citation>
    <scope>NUCLEOTIDE SEQUENCE [LARGE SCALE GENOMIC DNA]</scope>
    <source>
        <strain evidence="2">DSM 9293</strain>
    </source>
</reference>
<dbReference type="Proteomes" id="UP000192660">
    <property type="component" value="Unassembled WGS sequence"/>
</dbReference>
<accession>A0A1W1WNS3</accession>
<protein>
    <submittedName>
        <fullName evidence="1">Uncharacterized protein</fullName>
    </submittedName>
</protein>
<proteinExistence type="predicted"/>
<gene>
    <name evidence="1" type="ORF">SAMN00768000_3563</name>
</gene>
<dbReference type="AlphaFoldDB" id="A0A1W1WNS3"/>
<sequence>MRVIQQFDQQWQKNGAKIYHVAPSELFLDSTPLPHVMGESRGIYPEGLDGTCV</sequence>
<dbReference type="EMBL" id="FWWY01000002">
    <property type="protein sequence ID" value="SMC07978.1"/>
    <property type="molecule type" value="Genomic_DNA"/>
</dbReference>
<keyword evidence="2" id="KW-1185">Reference proteome</keyword>
<evidence type="ECO:0000313" key="2">
    <source>
        <dbReference type="Proteomes" id="UP000192660"/>
    </source>
</evidence>
<evidence type="ECO:0000313" key="1">
    <source>
        <dbReference type="EMBL" id="SMC07978.1"/>
    </source>
</evidence>